<accession>L1IJD7</accession>
<dbReference type="RefSeq" id="XP_005823316.1">
    <property type="nucleotide sequence ID" value="XM_005823259.1"/>
</dbReference>
<evidence type="ECO:0000259" key="3">
    <source>
        <dbReference type="PROSITE" id="PS50802"/>
    </source>
</evidence>
<dbReference type="Proteomes" id="UP000011087">
    <property type="component" value="Unassembled WGS sequence"/>
</dbReference>
<name>L1IJD7_GUITC</name>
<dbReference type="Gene3D" id="3.90.70.80">
    <property type="match status" value="1"/>
</dbReference>
<feature type="chain" id="PRO_5008770072" description="OTU domain-containing protein" evidence="2">
    <location>
        <begin position="23"/>
        <end position="578"/>
    </location>
</feature>
<dbReference type="KEGG" id="gtt:GUITHDRAFT_117446"/>
<dbReference type="InterPro" id="IPR003323">
    <property type="entry name" value="OTU_dom"/>
</dbReference>
<dbReference type="HOGENOM" id="CLU_472114_0_0_1"/>
<protein>
    <recommendedName>
        <fullName evidence="3">OTU domain-containing protein</fullName>
    </recommendedName>
</protein>
<feature type="compositionally biased region" description="Low complexity" evidence="1">
    <location>
        <begin position="554"/>
        <end position="567"/>
    </location>
</feature>
<gene>
    <name evidence="4" type="ORF">GUITHDRAFT_117446</name>
</gene>
<dbReference type="InterPro" id="IPR050704">
    <property type="entry name" value="Peptidase_C85-like"/>
</dbReference>
<feature type="compositionally biased region" description="Acidic residues" evidence="1">
    <location>
        <begin position="568"/>
        <end position="578"/>
    </location>
</feature>
<evidence type="ECO:0000256" key="1">
    <source>
        <dbReference type="SAM" id="MobiDB-lite"/>
    </source>
</evidence>
<dbReference type="PANTHER" id="PTHR12419">
    <property type="entry name" value="OTU DOMAIN CONTAINING PROTEIN"/>
    <property type="match status" value="1"/>
</dbReference>
<evidence type="ECO:0000313" key="5">
    <source>
        <dbReference type="EnsemblProtists" id="EKX36336"/>
    </source>
</evidence>
<dbReference type="AlphaFoldDB" id="L1IJD7"/>
<dbReference type="EMBL" id="JH993075">
    <property type="protein sequence ID" value="EKX36336.1"/>
    <property type="molecule type" value="Genomic_DNA"/>
</dbReference>
<dbReference type="OrthoDB" id="415023at2759"/>
<feature type="region of interest" description="Disordered" evidence="1">
    <location>
        <begin position="175"/>
        <end position="202"/>
    </location>
</feature>
<organism evidence="4">
    <name type="scientific">Guillardia theta (strain CCMP2712)</name>
    <name type="common">Cryptophyte</name>
    <dbReference type="NCBI Taxonomy" id="905079"/>
    <lineage>
        <taxon>Eukaryota</taxon>
        <taxon>Cryptophyceae</taxon>
        <taxon>Pyrenomonadales</taxon>
        <taxon>Geminigeraceae</taxon>
        <taxon>Guillardia</taxon>
    </lineage>
</organism>
<feature type="region of interest" description="Disordered" evidence="1">
    <location>
        <begin position="417"/>
        <end position="437"/>
    </location>
</feature>
<evidence type="ECO:0000256" key="2">
    <source>
        <dbReference type="SAM" id="SignalP"/>
    </source>
</evidence>
<reference evidence="5" key="3">
    <citation type="submission" date="2015-06" db="UniProtKB">
        <authorList>
            <consortium name="EnsemblProtists"/>
        </authorList>
    </citation>
    <scope>IDENTIFICATION</scope>
</reference>
<reference evidence="6" key="2">
    <citation type="submission" date="2012-11" db="EMBL/GenBank/DDBJ databases">
        <authorList>
            <person name="Kuo A."/>
            <person name="Curtis B.A."/>
            <person name="Tanifuji G."/>
            <person name="Burki F."/>
            <person name="Gruber A."/>
            <person name="Irimia M."/>
            <person name="Maruyama S."/>
            <person name="Arias M.C."/>
            <person name="Ball S.G."/>
            <person name="Gile G.H."/>
            <person name="Hirakawa Y."/>
            <person name="Hopkins J.F."/>
            <person name="Rensing S.A."/>
            <person name="Schmutz J."/>
            <person name="Symeonidi A."/>
            <person name="Elias M."/>
            <person name="Eveleigh R.J."/>
            <person name="Herman E.K."/>
            <person name="Klute M.J."/>
            <person name="Nakayama T."/>
            <person name="Obornik M."/>
            <person name="Reyes-Prieto A."/>
            <person name="Armbrust E.V."/>
            <person name="Aves S.J."/>
            <person name="Beiko R.G."/>
            <person name="Coutinho P."/>
            <person name="Dacks J.B."/>
            <person name="Durnford D.G."/>
            <person name="Fast N.M."/>
            <person name="Green B.R."/>
            <person name="Grisdale C."/>
            <person name="Hempe F."/>
            <person name="Henrissat B."/>
            <person name="Hoppner M.P."/>
            <person name="Ishida K.-I."/>
            <person name="Kim E."/>
            <person name="Koreny L."/>
            <person name="Kroth P.G."/>
            <person name="Liu Y."/>
            <person name="Malik S.-B."/>
            <person name="Maier U.G."/>
            <person name="McRose D."/>
            <person name="Mock T."/>
            <person name="Neilson J.A."/>
            <person name="Onodera N.T."/>
            <person name="Poole A.M."/>
            <person name="Pritham E.J."/>
            <person name="Richards T.A."/>
            <person name="Rocap G."/>
            <person name="Roy S.W."/>
            <person name="Sarai C."/>
            <person name="Schaack S."/>
            <person name="Shirato S."/>
            <person name="Slamovits C.H."/>
            <person name="Spencer D.F."/>
            <person name="Suzuki S."/>
            <person name="Worden A.Z."/>
            <person name="Zauner S."/>
            <person name="Barry K."/>
            <person name="Bell C."/>
            <person name="Bharti A.K."/>
            <person name="Crow J.A."/>
            <person name="Grimwood J."/>
            <person name="Kramer R."/>
            <person name="Lindquist E."/>
            <person name="Lucas S."/>
            <person name="Salamov A."/>
            <person name="McFadden G.I."/>
            <person name="Lane C.E."/>
            <person name="Keeling P.J."/>
            <person name="Gray M.W."/>
            <person name="Grigoriev I.V."/>
            <person name="Archibald J.M."/>
        </authorList>
    </citation>
    <scope>NUCLEOTIDE SEQUENCE</scope>
    <source>
        <strain evidence="6">CCMP2712</strain>
    </source>
</reference>
<dbReference type="InterPro" id="IPR038765">
    <property type="entry name" value="Papain-like_cys_pep_sf"/>
</dbReference>
<dbReference type="STRING" id="905079.L1IJD7"/>
<dbReference type="GeneID" id="17293131"/>
<reference evidence="4 6" key="1">
    <citation type="journal article" date="2012" name="Nature">
        <title>Algal genomes reveal evolutionary mosaicism and the fate of nucleomorphs.</title>
        <authorList>
            <consortium name="DOE Joint Genome Institute"/>
            <person name="Curtis B.A."/>
            <person name="Tanifuji G."/>
            <person name="Burki F."/>
            <person name="Gruber A."/>
            <person name="Irimia M."/>
            <person name="Maruyama S."/>
            <person name="Arias M.C."/>
            <person name="Ball S.G."/>
            <person name="Gile G.H."/>
            <person name="Hirakawa Y."/>
            <person name="Hopkins J.F."/>
            <person name="Kuo A."/>
            <person name="Rensing S.A."/>
            <person name="Schmutz J."/>
            <person name="Symeonidi A."/>
            <person name="Elias M."/>
            <person name="Eveleigh R.J."/>
            <person name="Herman E.K."/>
            <person name="Klute M.J."/>
            <person name="Nakayama T."/>
            <person name="Obornik M."/>
            <person name="Reyes-Prieto A."/>
            <person name="Armbrust E.V."/>
            <person name="Aves S.J."/>
            <person name="Beiko R.G."/>
            <person name="Coutinho P."/>
            <person name="Dacks J.B."/>
            <person name="Durnford D.G."/>
            <person name="Fast N.M."/>
            <person name="Green B.R."/>
            <person name="Grisdale C.J."/>
            <person name="Hempel F."/>
            <person name="Henrissat B."/>
            <person name="Hoppner M.P."/>
            <person name="Ishida K."/>
            <person name="Kim E."/>
            <person name="Koreny L."/>
            <person name="Kroth P.G."/>
            <person name="Liu Y."/>
            <person name="Malik S.B."/>
            <person name="Maier U.G."/>
            <person name="McRose D."/>
            <person name="Mock T."/>
            <person name="Neilson J.A."/>
            <person name="Onodera N.T."/>
            <person name="Poole A.M."/>
            <person name="Pritham E.J."/>
            <person name="Richards T.A."/>
            <person name="Rocap G."/>
            <person name="Roy S.W."/>
            <person name="Sarai C."/>
            <person name="Schaack S."/>
            <person name="Shirato S."/>
            <person name="Slamovits C.H."/>
            <person name="Spencer D.F."/>
            <person name="Suzuki S."/>
            <person name="Worden A.Z."/>
            <person name="Zauner S."/>
            <person name="Barry K."/>
            <person name="Bell C."/>
            <person name="Bharti A.K."/>
            <person name="Crow J.A."/>
            <person name="Grimwood J."/>
            <person name="Kramer R."/>
            <person name="Lindquist E."/>
            <person name="Lucas S."/>
            <person name="Salamov A."/>
            <person name="McFadden G.I."/>
            <person name="Lane C.E."/>
            <person name="Keeling P.J."/>
            <person name="Gray M.W."/>
            <person name="Grigoriev I.V."/>
            <person name="Archibald J.M."/>
        </authorList>
    </citation>
    <scope>NUCLEOTIDE SEQUENCE</scope>
    <source>
        <strain evidence="4 6">CCMP2712</strain>
    </source>
</reference>
<feature type="compositionally biased region" description="Basic and acidic residues" evidence="1">
    <location>
        <begin position="425"/>
        <end position="434"/>
    </location>
</feature>
<dbReference type="EnsemblProtists" id="EKX36336">
    <property type="protein sequence ID" value="EKX36336"/>
    <property type="gene ID" value="GUITHDRAFT_117446"/>
</dbReference>
<feature type="signal peptide" evidence="2">
    <location>
        <begin position="1"/>
        <end position="22"/>
    </location>
</feature>
<dbReference type="GO" id="GO:0016579">
    <property type="term" value="P:protein deubiquitination"/>
    <property type="evidence" value="ECO:0007669"/>
    <property type="project" value="TreeGrafter"/>
</dbReference>
<feature type="domain" description="OTU" evidence="3">
    <location>
        <begin position="391"/>
        <end position="545"/>
    </location>
</feature>
<evidence type="ECO:0000313" key="4">
    <source>
        <dbReference type="EMBL" id="EKX36336.1"/>
    </source>
</evidence>
<dbReference type="Pfam" id="PF02338">
    <property type="entry name" value="OTU"/>
    <property type="match status" value="1"/>
</dbReference>
<dbReference type="CDD" id="cd22744">
    <property type="entry name" value="OTU"/>
    <property type="match status" value="1"/>
</dbReference>
<sequence length="578" mass="63707">MSCKVTVTACLVMLLFASSGLGEDAQDSAPSLKLPGSLRSVHGGCLREGVQSPVPTRVDNKKFEQAAREILDGDVAGPLRMPAISMPPLKAAPIAVNVKNRSRCPKMHVVKLVMIGTFDDGHNHDDEDAAMMMITTYEETKVKELQASLDSIPSTDRLSGKREMKTIHEAVPDLGFQPDMSRRSLRSSSLPRSPDSHSSPSMLPIKGGSAAGYRHHLALVVNRLLNYLDVAASGQVSWRQFGSDCRQVVNEFVAFCRATVRNTFTSIVDACLDGGVFALGRFLAVFHNLACYIFGPSYFSNMVVAYRRSGPIFRFTRFAVVSLSRLVASSARRTIHSLYGHVSSISRVESFTLPNVKNVYSAASNLIQRTIWGDLAPHLQELDACLARQGLRQELVDGDGNCFFHALLLQLKHHSVPVDPSQSRGEQERRDSPSERPVSLLRRQVVQYMRSNPQLFENYLETGESFQTYLNRMSNDGEWAGEMEIVASAFLYDVCIVCYAVTAGGLAEYKYNPNKDEDGDGEPRKPRPTLRICLWKQHYWSTCAAADEQDEGESSTAAAAEPSAGEAENAEEDGDVWG</sequence>
<dbReference type="PaxDb" id="55529-EKX36336"/>
<proteinExistence type="predicted"/>
<dbReference type="SUPFAM" id="SSF54001">
    <property type="entry name" value="Cysteine proteinases"/>
    <property type="match status" value="1"/>
</dbReference>
<feature type="region of interest" description="Disordered" evidence="1">
    <location>
        <begin position="545"/>
        <end position="578"/>
    </location>
</feature>
<dbReference type="PROSITE" id="PS50802">
    <property type="entry name" value="OTU"/>
    <property type="match status" value="1"/>
</dbReference>
<keyword evidence="6" id="KW-1185">Reference proteome</keyword>
<dbReference type="PANTHER" id="PTHR12419:SF7">
    <property type="entry name" value="OTU DOMAIN-CONTAINING PROTEIN 3"/>
    <property type="match status" value="1"/>
</dbReference>
<keyword evidence="2" id="KW-0732">Signal</keyword>
<feature type="compositionally biased region" description="Low complexity" evidence="1">
    <location>
        <begin position="186"/>
        <end position="202"/>
    </location>
</feature>
<evidence type="ECO:0000313" key="6">
    <source>
        <dbReference type="Proteomes" id="UP000011087"/>
    </source>
</evidence>
<dbReference type="GO" id="GO:0004843">
    <property type="term" value="F:cysteine-type deubiquitinase activity"/>
    <property type="evidence" value="ECO:0007669"/>
    <property type="project" value="TreeGrafter"/>
</dbReference>